<dbReference type="InterPro" id="IPR001737">
    <property type="entry name" value="KsgA/Erm"/>
</dbReference>
<proteinExistence type="inferred from homology"/>
<evidence type="ECO:0000313" key="8">
    <source>
        <dbReference type="Proteomes" id="UP000034160"/>
    </source>
</evidence>
<dbReference type="GO" id="GO:0000179">
    <property type="term" value="F:rRNA (adenine-N6,N6-)-dimethyltransferase activity"/>
    <property type="evidence" value="ECO:0007669"/>
    <property type="project" value="UniProtKB-UniRule"/>
</dbReference>
<feature type="binding site" evidence="5">
    <location>
        <position position="12"/>
    </location>
    <ligand>
        <name>S-adenosyl-L-methionine</name>
        <dbReference type="ChEBI" id="CHEBI:59789"/>
    </ligand>
</feature>
<dbReference type="AlphaFoldDB" id="A0A0G0Y5M1"/>
<keyword evidence="1 5" id="KW-0489">Methyltransferase</keyword>
<dbReference type="PROSITE" id="PS51689">
    <property type="entry name" value="SAM_RNA_A_N6_MT"/>
    <property type="match status" value="1"/>
</dbReference>
<dbReference type="Gene3D" id="1.10.8.100">
    <property type="entry name" value="Ribosomal RNA adenine dimethylase-like, domain 2"/>
    <property type="match status" value="1"/>
</dbReference>
<evidence type="ECO:0000256" key="2">
    <source>
        <dbReference type="ARBA" id="ARBA00022679"/>
    </source>
</evidence>
<feature type="domain" description="Ribosomal RNA adenine methylase transferase N-terminal" evidence="6">
    <location>
        <begin position="19"/>
        <end position="170"/>
    </location>
</feature>
<evidence type="ECO:0000256" key="4">
    <source>
        <dbReference type="ARBA" id="ARBA00022884"/>
    </source>
</evidence>
<sequence length="242" mass="28334">MYWLRRRLYSQNFLSNRELIQKLIRESSISPQDTVLDIGSGHGTITKELLKITPHVNAIEKDPRFTSHPQDFLTYPLPKYPYKVFSNIPFGITGDIIRKLLQSPNPPSDCNLIVQSEAAAKFIVTPKCNTLAALLYYPWWDIQITHKFSRFDFRPIPKVDSVLLCIKPRPKPLVPVLQKAAYYDFVIYNFVHDPHAKFVPPSQYIKFKNNPKYKGAYSKLLQEQSLLQKIHRTRTDKNWRKF</sequence>
<dbReference type="PANTHER" id="PTHR11727">
    <property type="entry name" value="DIMETHYLADENOSINE TRANSFERASE"/>
    <property type="match status" value="1"/>
</dbReference>
<comment type="caution">
    <text evidence="7">The sequence shown here is derived from an EMBL/GenBank/DDBJ whole genome shotgun (WGS) entry which is preliminary data.</text>
</comment>
<feature type="binding site" evidence="5">
    <location>
        <position position="87"/>
    </location>
    <ligand>
        <name>S-adenosyl-L-methionine</name>
        <dbReference type="ChEBI" id="CHEBI:59789"/>
    </ligand>
</feature>
<dbReference type="Gene3D" id="3.40.50.150">
    <property type="entry name" value="Vaccinia Virus protein VP39"/>
    <property type="match status" value="1"/>
</dbReference>
<organism evidence="7 8">
    <name type="scientific">Candidatus Amesbacteria bacterium GW2011_GWA2_42_12</name>
    <dbReference type="NCBI Taxonomy" id="1618356"/>
    <lineage>
        <taxon>Bacteria</taxon>
        <taxon>Candidatus Amesiibacteriota</taxon>
    </lineage>
</organism>
<dbReference type="PANTHER" id="PTHR11727:SF7">
    <property type="entry name" value="DIMETHYLADENOSINE TRANSFERASE-RELATED"/>
    <property type="match status" value="1"/>
</dbReference>
<feature type="binding site" evidence="5">
    <location>
        <position position="71"/>
    </location>
    <ligand>
        <name>S-adenosyl-L-methionine</name>
        <dbReference type="ChEBI" id="CHEBI:59789"/>
    </ligand>
</feature>
<reference evidence="7 8" key="1">
    <citation type="journal article" date="2015" name="Nature">
        <title>rRNA introns, odd ribosomes, and small enigmatic genomes across a large radiation of phyla.</title>
        <authorList>
            <person name="Brown C.T."/>
            <person name="Hug L.A."/>
            <person name="Thomas B.C."/>
            <person name="Sharon I."/>
            <person name="Castelle C.J."/>
            <person name="Singh A."/>
            <person name="Wilkins M.J."/>
            <person name="Williams K.H."/>
            <person name="Banfield J.F."/>
        </authorList>
    </citation>
    <scope>NUCLEOTIDE SEQUENCE [LARGE SCALE GENOMIC DNA]</scope>
</reference>
<evidence type="ECO:0000256" key="3">
    <source>
        <dbReference type="ARBA" id="ARBA00022691"/>
    </source>
</evidence>
<dbReference type="SMART" id="SM00650">
    <property type="entry name" value="rADc"/>
    <property type="match status" value="1"/>
</dbReference>
<gene>
    <name evidence="7" type="ORF">UU93_C0011G0016</name>
</gene>
<protein>
    <submittedName>
        <fullName evidence="7">rRNA (Adenine-N(6)-)-methyltransferase</fullName>
    </submittedName>
</protein>
<name>A0A0G0Y5M1_9BACT</name>
<feature type="binding site" evidence="5">
    <location>
        <position position="39"/>
    </location>
    <ligand>
        <name>S-adenosyl-L-methionine</name>
        <dbReference type="ChEBI" id="CHEBI:59789"/>
    </ligand>
</feature>
<feature type="binding site" evidence="5">
    <location>
        <position position="14"/>
    </location>
    <ligand>
        <name>S-adenosyl-L-methionine</name>
        <dbReference type="ChEBI" id="CHEBI:59789"/>
    </ligand>
</feature>
<dbReference type="PROSITE" id="PS01131">
    <property type="entry name" value="RRNA_A_DIMETH"/>
    <property type="match status" value="1"/>
</dbReference>
<dbReference type="STRING" id="1618356.UU93_C0011G0016"/>
<keyword evidence="3 5" id="KW-0949">S-adenosyl-L-methionine</keyword>
<accession>A0A0G0Y5M1</accession>
<dbReference type="EMBL" id="LCCN01000011">
    <property type="protein sequence ID" value="KKS32055.1"/>
    <property type="molecule type" value="Genomic_DNA"/>
</dbReference>
<dbReference type="InterPro" id="IPR020598">
    <property type="entry name" value="rRNA_Ade_methylase_Trfase_N"/>
</dbReference>
<dbReference type="InterPro" id="IPR023165">
    <property type="entry name" value="rRNA_Ade_diMease-like_C"/>
</dbReference>
<dbReference type="InterPro" id="IPR029063">
    <property type="entry name" value="SAM-dependent_MTases_sf"/>
</dbReference>
<keyword evidence="4 5" id="KW-0694">RNA-binding</keyword>
<evidence type="ECO:0000256" key="5">
    <source>
        <dbReference type="PROSITE-ProRule" id="PRU01026"/>
    </source>
</evidence>
<comment type="similarity">
    <text evidence="5">Belongs to the class I-like SAM-binding methyltransferase superfamily. rRNA adenine N(6)-methyltransferase family.</text>
</comment>
<keyword evidence="2 5" id="KW-0808">Transferase</keyword>
<dbReference type="SUPFAM" id="SSF53335">
    <property type="entry name" value="S-adenosyl-L-methionine-dependent methyltransferases"/>
    <property type="match status" value="1"/>
</dbReference>
<dbReference type="GO" id="GO:0003723">
    <property type="term" value="F:RNA binding"/>
    <property type="evidence" value="ECO:0007669"/>
    <property type="project" value="UniProtKB-UniRule"/>
</dbReference>
<dbReference type="Pfam" id="PF00398">
    <property type="entry name" value="RrnaAD"/>
    <property type="match status" value="1"/>
</dbReference>
<dbReference type="InterPro" id="IPR020596">
    <property type="entry name" value="rRNA_Ade_Mease_Trfase_CS"/>
</dbReference>
<evidence type="ECO:0000256" key="1">
    <source>
        <dbReference type="ARBA" id="ARBA00022603"/>
    </source>
</evidence>
<feature type="binding site" evidence="5">
    <location>
        <position position="60"/>
    </location>
    <ligand>
        <name>S-adenosyl-L-methionine</name>
        <dbReference type="ChEBI" id="CHEBI:59789"/>
    </ligand>
</feature>
<evidence type="ECO:0000259" key="6">
    <source>
        <dbReference type="SMART" id="SM00650"/>
    </source>
</evidence>
<evidence type="ECO:0000313" key="7">
    <source>
        <dbReference type="EMBL" id="KKS32055.1"/>
    </source>
</evidence>
<dbReference type="Proteomes" id="UP000034160">
    <property type="component" value="Unassembled WGS sequence"/>
</dbReference>